<name>A0A1I3I213_9SPIR</name>
<reference evidence="4" key="1">
    <citation type="submission" date="2016-10" db="EMBL/GenBank/DDBJ databases">
        <authorList>
            <person name="Varghese N."/>
            <person name="Submissions S."/>
        </authorList>
    </citation>
    <scope>NUCLEOTIDE SEQUENCE [LARGE SCALE GENOMIC DNA]</scope>
    <source>
        <strain evidence="4">XBD1002</strain>
    </source>
</reference>
<dbReference type="PANTHER" id="PTHR46124:SF2">
    <property type="entry name" value="D-AMINOACYL-TRNA DEACYLASE"/>
    <property type="match status" value="1"/>
</dbReference>
<dbReference type="InterPro" id="IPR032466">
    <property type="entry name" value="Metal_Hydrolase"/>
</dbReference>
<evidence type="ECO:0000256" key="1">
    <source>
        <dbReference type="ARBA" id="ARBA00009275"/>
    </source>
</evidence>
<dbReference type="Proteomes" id="UP000182737">
    <property type="component" value="Unassembled WGS sequence"/>
</dbReference>
<protein>
    <submittedName>
        <fullName evidence="3">TatD DNase family protein</fullName>
    </submittedName>
</protein>
<dbReference type="GO" id="GO:0005829">
    <property type="term" value="C:cytosol"/>
    <property type="evidence" value="ECO:0007669"/>
    <property type="project" value="TreeGrafter"/>
</dbReference>
<dbReference type="PANTHER" id="PTHR46124">
    <property type="entry name" value="D-AMINOACYL-TRNA DEACYLASE"/>
    <property type="match status" value="1"/>
</dbReference>
<dbReference type="PROSITE" id="PS01091">
    <property type="entry name" value="TATD_3"/>
    <property type="match status" value="1"/>
</dbReference>
<evidence type="ECO:0000313" key="4">
    <source>
        <dbReference type="Proteomes" id="UP000182737"/>
    </source>
</evidence>
<dbReference type="InterPro" id="IPR018228">
    <property type="entry name" value="DNase_TatD-rel_CS"/>
</dbReference>
<evidence type="ECO:0000313" key="3">
    <source>
        <dbReference type="EMBL" id="SFI41996.1"/>
    </source>
</evidence>
<dbReference type="GO" id="GO:0016788">
    <property type="term" value="F:hydrolase activity, acting on ester bonds"/>
    <property type="evidence" value="ECO:0007669"/>
    <property type="project" value="InterPro"/>
</dbReference>
<keyword evidence="2" id="KW-0378">Hydrolase</keyword>
<dbReference type="Gene3D" id="3.20.20.140">
    <property type="entry name" value="Metal-dependent hydrolases"/>
    <property type="match status" value="1"/>
</dbReference>
<accession>A0A1I3I213</accession>
<gene>
    <name evidence="3" type="ORF">SAMN04487775_101256</name>
</gene>
<keyword evidence="4" id="KW-1185">Reference proteome</keyword>
<dbReference type="AlphaFoldDB" id="A0A1I3I213"/>
<organism evidence="3 4">
    <name type="scientific">Treponema bryantii</name>
    <dbReference type="NCBI Taxonomy" id="163"/>
    <lineage>
        <taxon>Bacteria</taxon>
        <taxon>Pseudomonadati</taxon>
        <taxon>Spirochaetota</taxon>
        <taxon>Spirochaetia</taxon>
        <taxon>Spirochaetales</taxon>
        <taxon>Treponemataceae</taxon>
        <taxon>Treponema</taxon>
    </lineage>
</organism>
<comment type="similarity">
    <text evidence="1">Belongs to the metallo-dependent hydrolases superfamily. TatD-type hydrolase family.</text>
</comment>
<dbReference type="InterPro" id="IPR001130">
    <property type="entry name" value="TatD-like"/>
</dbReference>
<proteinExistence type="inferred from homology"/>
<dbReference type="Pfam" id="PF01026">
    <property type="entry name" value="TatD_DNase"/>
    <property type="match status" value="1"/>
</dbReference>
<evidence type="ECO:0000256" key="2">
    <source>
        <dbReference type="ARBA" id="ARBA00022801"/>
    </source>
</evidence>
<dbReference type="EMBL" id="FORI01000001">
    <property type="protein sequence ID" value="SFI41996.1"/>
    <property type="molecule type" value="Genomic_DNA"/>
</dbReference>
<dbReference type="SUPFAM" id="SSF51556">
    <property type="entry name" value="Metallo-dependent hydrolases"/>
    <property type="match status" value="1"/>
</dbReference>
<sequence>MYSDSLMNFFQITEELGLQQGADSLMEMEQNGVSFALDSGVHIDDIWTRAERVEECLDLIDDEDQKRHIKNMIYFSAGVMPDLDSVDNRFEIIENLENVINDFKVNGGLFASHLVGIGPGGIDHDWDSVEYKGRDHEYFDYDTVSDEKDLFALQLTLAKKLNMPFVLHSRKGFKETSDVLKAVKWNKGVIHGFSYSQSELEFFLDLGWYVSFSGTVTYAGKKSFSDMSELVNYVPKDRLLIETDCPFYPPVPVKNDSNIPQNIKYVYEYIASKRNITSRKLSEIVETNFQRLFGI</sequence>
<dbReference type="OrthoDB" id="356842at2"/>
<dbReference type="RefSeq" id="WP_074929869.1">
    <property type="nucleotide sequence ID" value="NZ_FORI01000001.1"/>
</dbReference>
<dbReference type="CDD" id="cd01310">
    <property type="entry name" value="TatD_DNAse"/>
    <property type="match status" value="1"/>
</dbReference>